<dbReference type="EMBL" id="OU503041">
    <property type="protein sequence ID" value="CAI9763390.1"/>
    <property type="molecule type" value="Genomic_DNA"/>
</dbReference>
<dbReference type="PANTHER" id="PTHR47413:SF2">
    <property type="entry name" value="LIPASE-LIKE PAD4"/>
    <property type="match status" value="1"/>
</dbReference>
<keyword evidence="4" id="KW-0378">Hydrolase</keyword>
<feature type="domain" description="Fungal lipase-type" evidence="7">
    <location>
        <begin position="81"/>
        <end position="203"/>
    </location>
</feature>
<feature type="domain" description="EDS1 EP" evidence="8">
    <location>
        <begin position="396"/>
        <end position="604"/>
    </location>
</feature>
<evidence type="ECO:0000256" key="3">
    <source>
        <dbReference type="ARBA" id="ARBA00022490"/>
    </source>
</evidence>
<dbReference type="GO" id="GO:0005737">
    <property type="term" value="C:cytoplasm"/>
    <property type="evidence" value="ECO:0007669"/>
    <property type="project" value="UniProtKB-SubCell"/>
</dbReference>
<dbReference type="PANTHER" id="PTHR47413">
    <property type="entry name" value="LIPASE-LIKE PAD4"/>
    <property type="match status" value="1"/>
</dbReference>
<dbReference type="GO" id="GO:0006629">
    <property type="term" value="P:lipid metabolic process"/>
    <property type="evidence" value="ECO:0007669"/>
    <property type="project" value="InterPro"/>
</dbReference>
<dbReference type="Proteomes" id="UP000834106">
    <property type="component" value="Chromosome 6"/>
</dbReference>
<dbReference type="GO" id="GO:0005634">
    <property type="term" value="C:nucleus"/>
    <property type="evidence" value="ECO:0007669"/>
    <property type="project" value="UniProtKB-SubCell"/>
</dbReference>
<keyword evidence="6" id="KW-0539">Nucleus</keyword>
<name>A0AAD2DU14_9LAMI</name>
<evidence type="ECO:0000313" key="9">
    <source>
        <dbReference type="EMBL" id="CAI9763390.1"/>
    </source>
</evidence>
<accession>A0AAD2DU14</accession>
<proteinExistence type="predicted"/>
<evidence type="ECO:0000259" key="7">
    <source>
        <dbReference type="Pfam" id="PF01764"/>
    </source>
</evidence>
<dbReference type="InterPro" id="IPR002921">
    <property type="entry name" value="Fungal_lipase-type"/>
</dbReference>
<dbReference type="Pfam" id="PF18117">
    <property type="entry name" value="EDS1_EP"/>
    <property type="match status" value="1"/>
</dbReference>
<dbReference type="GO" id="GO:0016787">
    <property type="term" value="F:hydrolase activity"/>
    <property type="evidence" value="ECO:0007669"/>
    <property type="project" value="UniProtKB-KW"/>
</dbReference>
<evidence type="ECO:0000256" key="2">
    <source>
        <dbReference type="ARBA" id="ARBA00004496"/>
    </source>
</evidence>
<evidence type="ECO:0000256" key="4">
    <source>
        <dbReference type="ARBA" id="ARBA00022801"/>
    </source>
</evidence>
<dbReference type="AlphaFoldDB" id="A0AAD2DU14"/>
<dbReference type="SUPFAM" id="SSF53474">
    <property type="entry name" value="alpha/beta-Hydrolases"/>
    <property type="match status" value="1"/>
</dbReference>
<dbReference type="InterPro" id="IPR041266">
    <property type="entry name" value="EDS1_EP"/>
</dbReference>
<evidence type="ECO:0000256" key="5">
    <source>
        <dbReference type="ARBA" id="ARBA00022821"/>
    </source>
</evidence>
<gene>
    <name evidence="9" type="ORF">FPE_LOCUS10820</name>
</gene>
<sequence>MEDEVSSFESSEMLATFLASTPLLEESWKLCRHANASTVQDFIWNRVGDVTYVAFPGLQNVGSDSCTRELVALGTAAEGVFTAFDRHVVESEEPPMVHIGLLQLFLSLYNTQTFRAKMTEIMNESKSIVFTGHSMGGSLASLSALWLLSCLGNTSLSTAIFCITFGAPMLGNESLSRAILHERWGGNFYHVVAQHDIVPRLLFAPTIPFIVELHAFFKSLQFSLTTPYYEQLAVQLSDENKAELFRTVLACLEASSRALNNQERVPFWPFGSFMFCTDKGSICVDNATAIVKLLYLMLATGSPSSCIEDHLKYDEYVTRACWQYLMKTSFMEGSSTESSYEAGVALALNSAGISSHEPAYGLAKDCLKMAKQVGCRRNINNAKLAVDLSKITPLRAQIEWYQKFCDDSDDQMGYYDSFKQRSASKKGSKVNMNRCRLALFWDKVIEMLETNQLPYDFDKQPKYVNASQFYKLLVEPLEIAEYYRTGMHKMKGHYIEQGREKRFQIFDKWWKDRKVGEEENSPRSKLASLTQDSCFWARVEEARECIYEVASEMDMGRNLLLREKIERFEQYASRMIDRKEVSKDVIAKNSSYNLFVGEWRELKSHAQPCPFQFPSLQDGGNMVP</sequence>
<dbReference type="InterPro" id="IPR029058">
    <property type="entry name" value="AB_hydrolase_fold"/>
</dbReference>
<comment type="subcellular location">
    <subcellularLocation>
        <location evidence="2">Cytoplasm</location>
    </subcellularLocation>
    <subcellularLocation>
        <location evidence="1">Nucleus</location>
    </subcellularLocation>
</comment>
<evidence type="ECO:0000256" key="1">
    <source>
        <dbReference type="ARBA" id="ARBA00004123"/>
    </source>
</evidence>
<evidence type="ECO:0000313" key="10">
    <source>
        <dbReference type="Proteomes" id="UP000834106"/>
    </source>
</evidence>
<dbReference type="Gene3D" id="3.40.50.1820">
    <property type="entry name" value="alpha/beta hydrolase"/>
    <property type="match status" value="1"/>
</dbReference>
<reference evidence="9" key="1">
    <citation type="submission" date="2023-05" db="EMBL/GenBank/DDBJ databases">
        <authorList>
            <person name="Huff M."/>
        </authorList>
    </citation>
    <scope>NUCLEOTIDE SEQUENCE</scope>
</reference>
<evidence type="ECO:0008006" key="11">
    <source>
        <dbReference type="Google" id="ProtNLM"/>
    </source>
</evidence>
<keyword evidence="3" id="KW-0963">Cytoplasm</keyword>
<protein>
    <recommendedName>
        <fullName evidence="11">Lipase-like PAD4</fullName>
    </recommendedName>
</protein>
<keyword evidence="5" id="KW-0611">Plant defense</keyword>
<dbReference type="GO" id="GO:0006952">
    <property type="term" value="P:defense response"/>
    <property type="evidence" value="ECO:0007669"/>
    <property type="project" value="UniProtKB-KW"/>
</dbReference>
<evidence type="ECO:0000256" key="6">
    <source>
        <dbReference type="ARBA" id="ARBA00023242"/>
    </source>
</evidence>
<keyword evidence="10" id="KW-1185">Reference proteome</keyword>
<evidence type="ECO:0000259" key="8">
    <source>
        <dbReference type="Pfam" id="PF18117"/>
    </source>
</evidence>
<organism evidence="9 10">
    <name type="scientific">Fraxinus pennsylvanica</name>
    <dbReference type="NCBI Taxonomy" id="56036"/>
    <lineage>
        <taxon>Eukaryota</taxon>
        <taxon>Viridiplantae</taxon>
        <taxon>Streptophyta</taxon>
        <taxon>Embryophyta</taxon>
        <taxon>Tracheophyta</taxon>
        <taxon>Spermatophyta</taxon>
        <taxon>Magnoliopsida</taxon>
        <taxon>eudicotyledons</taxon>
        <taxon>Gunneridae</taxon>
        <taxon>Pentapetalae</taxon>
        <taxon>asterids</taxon>
        <taxon>lamiids</taxon>
        <taxon>Lamiales</taxon>
        <taxon>Oleaceae</taxon>
        <taxon>Oleeae</taxon>
        <taxon>Fraxinus</taxon>
    </lineage>
</organism>
<dbReference type="Pfam" id="PF01764">
    <property type="entry name" value="Lipase_3"/>
    <property type="match status" value="1"/>
</dbReference>